<feature type="domain" description="GRF-type" evidence="5">
    <location>
        <begin position="111"/>
        <end position="149"/>
    </location>
</feature>
<reference evidence="6 7" key="1">
    <citation type="submission" date="2019-01" db="EMBL/GenBank/DDBJ databases">
        <title>Sequencing of cultivated peanut Arachis hypogaea provides insights into genome evolution and oil improvement.</title>
        <authorList>
            <person name="Chen X."/>
        </authorList>
    </citation>
    <scope>NUCLEOTIDE SEQUENCE [LARGE SCALE GENOMIC DNA]</scope>
    <source>
        <strain evidence="7">cv. Fuhuasheng</strain>
        <tissue evidence="6">Leaves</tissue>
    </source>
</reference>
<dbReference type="EMBL" id="SDMP01000015">
    <property type="protein sequence ID" value="RYR08212.1"/>
    <property type="molecule type" value="Genomic_DNA"/>
</dbReference>
<protein>
    <recommendedName>
        <fullName evidence="5">GRF-type domain-containing protein</fullName>
    </recommendedName>
</protein>
<keyword evidence="2 4" id="KW-0863">Zinc-finger</keyword>
<accession>A0A444Z1Z9</accession>
<evidence type="ECO:0000256" key="4">
    <source>
        <dbReference type="PROSITE-ProRule" id="PRU01343"/>
    </source>
</evidence>
<evidence type="ECO:0000256" key="2">
    <source>
        <dbReference type="ARBA" id="ARBA00022771"/>
    </source>
</evidence>
<sequence>MVSEPEPGSICQRECWAPLRRWIVRSHIGWRGERSMPYKDNIVLAGGLGCYKASDGPFIAADCVLPGLYRHRLGAVSLVSQQTRMVNNGSTSRRSTSSSYNSDNVTGEHFCECGLRAPLQVSNSMANPGRNYYACLVRRCGWFRWAGPSIQHSDIGDDRSCQLNSNLKASERVENLHTDVVYLKLNHTHLQPCIKDIFAVNLDTLFFMVPAKSTTSKHVSGILILLLQSLVLILAVLRGQGTTGEGLQHLQSQFFECFGFKLPTVSPLTVHHKLLHEANKSVSLFITPHALVLHFYLPKLR</sequence>
<dbReference type="Pfam" id="PF06839">
    <property type="entry name" value="Zn_ribbon_GRF"/>
    <property type="match status" value="1"/>
</dbReference>
<dbReference type="InterPro" id="IPR010666">
    <property type="entry name" value="Znf_GRF"/>
</dbReference>
<evidence type="ECO:0000256" key="1">
    <source>
        <dbReference type="ARBA" id="ARBA00022723"/>
    </source>
</evidence>
<evidence type="ECO:0000313" key="6">
    <source>
        <dbReference type="EMBL" id="RYR08212.1"/>
    </source>
</evidence>
<dbReference type="GO" id="GO:0008270">
    <property type="term" value="F:zinc ion binding"/>
    <property type="evidence" value="ECO:0007669"/>
    <property type="project" value="UniProtKB-KW"/>
</dbReference>
<dbReference type="AlphaFoldDB" id="A0A444Z1Z9"/>
<comment type="caution">
    <text evidence="6">The sequence shown here is derived from an EMBL/GenBank/DDBJ whole genome shotgun (WGS) entry which is preliminary data.</text>
</comment>
<evidence type="ECO:0000259" key="5">
    <source>
        <dbReference type="PROSITE" id="PS51999"/>
    </source>
</evidence>
<proteinExistence type="predicted"/>
<gene>
    <name evidence="6" type="ORF">Ahy_B05g075787</name>
</gene>
<evidence type="ECO:0000256" key="3">
    <source>
        <dbReference type="ARBA" id="ARBA00022833"/>
    </source>
</evidence>
<dbReference type="PROSITE" id="PS51999">
    <property type="entry name" value="ZF_GRF"/>
    <property type="match status" value="1"/>
</dbReference>
<keyword evidence="7" id="KW-1185">Reference proteome</keyword>
<organism evidence="6 7">
    <name type="scientific">Arachis hypogaea</name>
    <name type="common">Peanut</name>
    <dbReference type="NCBI Taxonomy" id="3818"/>
    <lineage>
        <taxon>Eukaryota</taxon>
        <taxon>Viridiplantae</taxon>
        <taxon>Streptophyta</taxon>
        <taxon>Embryophyta</taxon>
        <taxon>Tracheophyta</taxon>
        <taxon>Spermatophyta</taxon>
        <taxon>Magnoliopsida</taxon>
        <taxon>eudicotyledons</taxon>
        <taxon>Gunneridae</taxon>
        <taxon>Pentapetalae</taxon>
        <taxon>rosids</taxon>
        <taxon>fabids</taxon>
        <taxon>Fabales</taxon>
        <taxon>Fabaceae</taxon>
        <taxon>Papilionoideae</taxon>
        <taxon>50 kb inversion clade</taxon>
        <taxon>dalbergioids sensu lato</taxon>
        <taxon>Dalbergieae</taxon>
        <taxon>Pterocarpus clade</taxon>
        <taxon>Arachis</taxon>
    </lineage>
</organism>
<keyword evidence="3" id="KW-0862">Zinc</keyword>
<keyword evidence="1" id="KW-0479">Metal-binding</keyword>
<dbReference type="Proteomes" id="UP000289738">
    <property type="component" value="Chromosome B05"/>
</dbReference>
<evidence type="ECO:0000313" key="7">
    <source>
        <dbReference type="Proteomes" id="UP000289738"/>
    </source>
</evidence>
<name>A0A444Z1Z9_ARAHY</name>